<feature type="transmembrane region" description="Helical" evidence="5">
    <location>
        <begin position="62"/>
        <end position="84"/>
    </location>
</feature>
<feature type="transmembrane region" description="Helical" evidence="5">
    <location>
        <begin position="397"/>
        <end position="415"/>
    </location>
</feature>
<dbReference type="PANTHER" id="PTHR23534:SF1">
    <property type="entry name" value="MAJOR FACILITATOR SUPERFAMILY PROTEIN"/>
    <property type="match status" value="1"/>
</dbReference>
<sequence length="434" mass="43068">MTAVERQVAAPVDADGIPALRRRISAVLIASQILGGLGVATGIALAAVLAQQVAGTESLAGLAPTATVAGTALLSMPLAALMTARGRRPGLVLAYLIGALGAGVVVAAATAGSFPLLLLGMAAFGAASSANLQARFAAADLAEPQRRARAISNVVWATTIGAVLGPNIAAPAGRSVSGLGIPETAGPFLWAAGVFLVSALLVAVLLRPDPLLTARALAPVEEQSADARSIRAGLAAVRASPRARLALVTVAVSHTAMVSVMSMTPVDLGHHGASIDLIGLVISGHIAGMYAFSPIMGRLSDHLGRLSVIGLAVALLACAALLAGTAGAHHGQSAAGLFVLGLGWSAGLVSGSALLTDSVPQPARAAAQGLSDLTMNTSAGVGGVAAGLIVAQASYGWLNLIAACLLLPLGALALFTRSKRVADPATPEEPRDLL</sequence>
<dbReference type="SUPFAM" id="SSF103473">
    <property type="entry name" value="MFS general substrate transporter"/>
    <property type="match status" value="1"/>
</dbReference>
<dbReference type="InterPro" id="IPR011701">
    <property type="entry name" value="MFS"/>
</dbReference>
<evidence type="ECO:0000259" key="6">
    <source>
        <dbReference type="PROSITE" id="PS50850"/>
    </source>
</evidence>
<feature type="transmembrane region" description="Helical" evidence="5">
    <location>
        <begin position="277"/>
        <end position="296"/>
    </location>
</feature>
<evidence type="ECO:0000256" key="2">
    <source>
        <dbReference type="ARBA" id="ARBA00022692"/>
    </source>
</evidence>
<proteinExistence type="predicted"/>
<feature type="transmembrane region" description="Helical" evidence="5">
    <location>
        <begin position="91"/>
        <end position="110"/>
    </location>
</feature>
<dbReference type="PROSITE" id="PS50850">
    <property type="entry name" value="MFS"/>
    <property type="match status" value="1"/>
</dbReference>
<feature type="transmembrane region" description="Helical" evidence="5">
    <location>
        <begin position="245"/>
        <end position="265"/>
    </location>
</feature>
<feature type="transmembrane region" description="Helical" evidence="5">
    <location>
        <begin position="334"/>
        <end position="355"/>
    </location>
</feature>
<dbReference type="InterPro" id="IPR020846">
    <property type="entry name" value="MFS_dom"/>
</dbReference>
<dbReference type="PANTHER" id="PTHR23534">
    <property type="entry name" value="MFS PERMEASE"/>
    <property type="match status" value="1"/>
</dbReference>
<dbReference type="OrthoDB" id="9776171at2"/>
<evidence type="ECO:0000256" key="3">
    <source>
        <dbReference type="ARBA" id="ARBA00022989"/>
    </source>
</evidence>
<keyword evidence="2 5" id="KW-0812">Transmembrane</keyword>
<evidence type="ECO:0000256" key="5">
    <source>
        <dbReference type="SAM" id="Phobius"/>
    </source>
</evidence>
<accession>A0A505DMR9</accession>
<dbReference type="GO" id="GO:0022857">
    <property type="term" value="F:transmembrane transporter activity"/>
    <property type="evidence" value="ECO:0007669"/>
    <property type="project" value="InterPro"/>
</dbReference>
<feature type="transmembrane region" description="Helical" evidence="5">
    <location>
        <begin position="367"/>
        <end position="391"/>
    </location>
</feature>
<feature type="domain" description="Major facilitator superfamily (MFS) profile" evidence="6">
    <location>
        <begin position="24"/>
        <end position="420"/>
    </location>
</feature>
<dbReference type="RefSeq" id="WP_119100487.1">
    <property type="nucleotide sequence ID" value="NZ_QXMJ01000104.1"/>
</dbReference>
<evidence type="ECO:0000256" key="4">
    <source>
        <dbReference type="ARBA" id="ARBA00023136"/>
    </source>
</evidence>
<protein>
    <submittedName>
        <fullName evidence="7">MFS transporter</fullName>
    </submittedName>
</protein>
<dbReference type="Gene3D" id="1.20.1250.20">
    <property type="entry name" value="MFS general substrate transporter like domains"/>
    <property type="match status" value="1"/>
</dbReference>
<evidence type="ECO:0000256" key="1">
    <source>
        <dbReference type="ARBA" id="ARBA00004651"/>
    </source>
</evidence>
<feature type="transmembrane region" description="Helical" evidence="5">
    <location>
        <begin position="26"/>
        <end position="50"/>
    </location>
</feature>
<feature type="transmembrane region" description="Helical" evidence="5">
    <location>
        <begin position="116"/>
        <end position="138"/>
    </location>
</feature>
<organism evidence="7 8">
    <name type="scientific">Streptomyces sporangiiformans</name>
    <dbReference type="NCBI Taxonomy" id="2315329"/>
    <lineage>
        <taxon>Bacteria</taxon>
        <taxon>Bacillati</taxon>
        <taxon>Actinomycetota</taxon>
        <taxon>Actinomycetes</taxon>
        <taxon>Kitasatosporales</taxon>
        <taxon>Streptomycetaceae</taxon>
        <taxon>Streptomyces</taxon>
    </lineage>
</organism>
<feature type="transmembrane region" description="Helical" evidence="5">
    <location>
        <begin position="150"/>
        <end position="168"/>
    </location>
</feature>
<dbReference type="EMBL" id="VCHX02000104">
    <property type="protein sequence ID" value="TPQ21919.1"/>
    <property type="molecule type" value="Genomic_DNA"/>
</dbReference>
<keyword evidence="8" id="KW-1185">Reference proteome</keyword>
<gene>
    <name evidence="7" type="ORF">FGD71_012285</name>
</gene>
<keyword evidence="4 5" id="KW-0472">Membrane</keyword>
<dbReference type="GO" id="GO:0005886">
    <property type="term" value="C:plasma membrane"/>
    <property type="evidence" value="ECO:0007669"/>
    <property type="project" value="UniProtKB-SubCell"/>
</dbReference>
<comment type="subcellular location">
    <subcellularLocation>
        <location evidence="1">Cell membrane</location>
        <topology evidence="1">Multi-pass membrane protein</topology>
    </subcellularLocation>
</comment>
<keyword evidence="3 5" id="KW-1133">Transmembrane helix</keyword>
<dbReference type="Proteomes" id="UP000317378">
    <property type="component" value="Unassembled WGS sequence"/>
</dbReference>
<comment type="caution">
    <text evidence="7">The sequence shown here is derived from an EMBL/GenBank/DDBJ whole genome shotgun (WGS) entry which is preliminary data.</text>
</comment>
<dbReference type="InterPro" id="IPR036259">
    <property type="entry name" value="MFS_trans_sf"/>
</dbReference>
<evidence type="ECO:0000313" key="8">
    <source>
        <dbReference type="Proteomes" id="UP000317378"/>
    </source>
</evidence>
<reference evidence="7 8" key="1">
    <citation type="submission" date="2019-06" db="EMBL/GenBank/DDBJ databases">
        <title>Streptomyces sporangiiformans sp. nov., a novel actinomycete isolated from soil in Mount Song.</title>
        <authorList>
            <person name="Han L."/>
        </authorList>
    </citation>
    <scope>NUCLEOTIDE SEQUENCE [LARGE SCALE GENOMIC DNA]</scope>
    <source>
        <strain evidence="7 8">NEAU-SSA 1</strain>
    </source>
</reference>
<evidence type="ECO:0000313" key="7">
    <source>
        <dbReference type="EMBL" id="TPQ21919.1"/>
    </source>
</evidence>
<feature type="transmembrane region" description="Helical" evidence="5">
    <location>
        <begin position="188"/>
        <end position="206"/>
    </location>
</feature>
<dbReference type="Pfam" id="PF07690">
    <property type="entry name" value="MFS_1"/>
    <property type="match status" value="1"/>
</dbReference>
<feature type="transmembrane region" description="Helical" evidence="5">
    <location>
        <begin position="308"/>
        <end position="328"/>
    </location>
</feature>
<name>A0A505DMR9_9ACTN</name>
<dbReference type="AlphaFoldDB" id="A0A505DMR9"/>